<keyword evidence="4" id="KW-0813">Transport</keyword>
<keyword evidence="4" id="KW-0406">Ion transport</keyword>
<comment type="similarity">
    <text evidence="2">Belongs to the Ca(2+):cation antiporter (CaCA) (TC 2.A.19) family. SLC24A subfamily.</text>
</comment>
<keyword evidence="3" id="KW-0050">Antiport</keyword>
<accession>A0A3S3QEU9</accession>
<proteinExistence type="inferred from homology"/>
<evidence type="ECO:0000313" key="10">
    <source>
        <dbReference type="EMBL" id="RWS05182.1"/>
    </source>
</evidence>
<dbReference type="OrthoDB" id="2127281at2759"/>
<dbReference type="EMBL" id="NCKU01003206">
    <property type="protein sequence ID" value="RWS07964.1"/>
    <property type="molecule type" value="Genomic_DNA"/>
</dbReference>
<keyword evidence="6 8" id="KW-1133">Transmembrane helix</keyword>
<evidence type="ECO:0000313" key="12">
    <source>
        <dbReference type="EMBL" id="RWS07964.1"/>
    </source>
</evidence>
<evidence type="ECO:0000313" key="11">
    <source>
        <dbReference type="EMBL" id="RWS06445.1"/>
    </source>
</evidence>
<feature type="transmembrane region" description="Helical" evidence="8">
    <location>
        <begin position="28"/>
        <end position="52"/>
    </location>
</feature>
<evidence type="ECO:0000256" key="2">
    <source>
        <dbReference type="ARBA" id="ARBA00005364"/>
    </source>
</evidence>
<keyword evidence="4" id="KW-0109">Calcium transport</keyword>
<evidence type="ECO:0000256" key="3">
    <source>
        <dbReference type="ARBA" id="ARBA00022449"/>
    </source>
</evidence>
<evidence type="ECO:0000256" key="4">
    <source>
        <dbReference type="ARBA" id="ARBA00022568"/>
    </source>
</evidence>
<comment type="caution">
    <text evidence="12">The sequence shown here is derived from an EMBL/GenBank/DDBJ whole genome shotgun (WGS) entry which is preliminary data.</text>
</comment>
<dbReference type="STRING" id="1965070.A0A3S3QEU9"/>
<evidence type="ECO:0000256" key="5">
    <source>
        <dbReference type="ARBA" id="ARBA00022692"/>
    </source>
</evidence>
<gene>
    <name evidence="10" type="ORF">B4U79_01686</name>
    <name evidence="11" type="ORF">B4U79_10382</name>
    <name evidence="12" type="ORF">B4U79_10669</name>
</gene>
<dbReference type="EMBL" id="NCKU01004104">
    <property type="protein sequence ID" value="RWS06445.1"/>
    <property type="molecule type" value="Genomic_DNA"/>
</dbReference>
<sequence length="351" mass="38513">MNLTANSLNACFNETFAEFPSTPFDPQVLPAVNVVAAFLILVILINLISVVCDISFVPAVENCAKVLNLSEDVAGATFLAAGSSAAEFFTNMIGAIVGNFNVGLATVVGSGVFNVVAVIGICGFFAGEISLNSWPLLRDSIVYSLALAVIFAVILDGIIYNYEAIMLICFYAANIILLKYNKKIAELYHKNIDDGMSLPVIKNGENFYIPLNGKADENQFTYKLSFYDISNLAIVKHHYKFSKKTVFRSSAHCVILEKKKLVQFRPTMRKKLRTFLKTIPSPTGKHFLVALAISIIWLAGLSYLVFWMVKVIGFSLQINSSIMGLAVLAIGSSIQDAFSSLKVAKEVRRYK</sequence>
<evidence type="ECO:0000259" key="9">
    <source>
        <dbReference type="Pfam" id="PF01699"/>
    </source>
</evidence>
<feature type="transmembrane region" description="Helical" evidence="8">
    <location>
        <begin position="141"/>
        <end position="159"/>
    </location>
</feature>
<dbReference type="AlphaFoldDB" id="A0A3S3QEU9"/>
<evidence type="ECO:0000256" key="1">
    <source>
        <dbReference type="ARBA" id="ARBA00004141"/>
    </source>
</evidence>
<dbReference type="EMBL" id="NCKU01004973">
    <property type="protein sequence ID" value="RWS05182.1"/>
    <property type="molecule type" value="Genomic_DNA"/>
</dbReference>
<organism evidence="12 13">
    <name type="scientific">Dinothrombium tinctorium</name>
    <dbReference type="NCBI Taxonomy" id="1965070"/>
    <lineage>
        <taxon>Eukaryota</taxon>
        <taxon>Metazoa</taxon>
        <taxon>Ecdysozoa</taxon>
        <taxon>Arthropoda</taxon>
        <taxon>Chelicerata</taxon>
        <taxon>Arachnida</taxon>
        <taxon>Acari</taxon>
        <taxon>Acariformes</taxon>
        <taxon>Trombidiformes</taxon>
        <taxon>Prostigmata</taxon>
        <taxon>Anystina</taxon>
        <taxon>Parasitengona</taxon>
        <taxon>Trombidioidea</taxon>
        <taxon>Trombidiidae</taxon>
        <taxon>Dinothrombium</taxon>
    </lineage>
</organism>
<dbReference type="InterPro" id="IPR004837">
    <property type="entry name" value="NaCa_Exmemb"/>
</dbReference>
<keyword evidence="13" id="KW-1185">Reference proteome</keyword>
<keyword evidence="4" id="KW-0106">Calcium</keyword>
<feature type="transmembrane region" description="Helical" evidence="8">
    <location>
        <begin position="73"/>
        <end position="97"/>
    </location>
</feature>
<keyword evidence="5 8" id="KW-0812">Transmembrane</keyword>
<feature type="domain" description="Sodium/calcium exchanger membrane region" evidence="9">
    <location>
        <begin position="39"/>
        <end position="177"/>
    </location>
</feature>
<feature type="transmembrane region" description="Helical" evidence="8">
    <location>
        <begin position="321"/>
        <end position="341"/>
    </location>
</feature>
<protein>
    <submittedName>
        <fullName evidence="12">Solute carrier family 24 (Sodium/potassium/calcium exchanger) member 3-like isoform CRA_b</fullName>
    </submittedName>
</protein>
<dbReference type="PANTHER" id="PTHR10846">
    <property type="entry name" value="SODIUM/POTASSIUM/CALCIUM EXCHANGER"/>
    <property type="match status" value="1"/>
</dbReference>
<feature type="domain" description="Sodium/calcium exchanger membrane region" evidence="9">
    <location>
        <begin position="287"/>
        <end position="345"/>
    </location>
</feature>
<dbReference type="PANTHER" id="PTHR10846:SF73">
    <property type="entry name" value="SODIUM_CALCIUM EXCHANGER MEMBRANE REGION DOMAIN-CONTAINING PROTEIN"/>
    <property type="match status" value="1"/>
</dbReference>
<dbReference type="GO" id="GO:0005262">
    <property type="term" value="F:calcium channel activity"/>
    <property type="evidence" value="ECO:0007669"/>
    <property type="project" value="TreeGrafter"/>
</dbReference>
<dbReference type="Proteomes" id="UP000285301">
    <property type="component" value="Unassembled WGS sequence"/>
</dbReference>
<evidence type="ECO:0000313" key="13">
    <source>
        <dbReference type="Proteomes" id="UP000285301"/>
    </source>
</evidence>
<keyword evidence="7 8" id="KW-0472">Membrane</keyword>
<feature type="transmembrane region" description="Helical" evidence="8">
    <location>
        <begin position="103"/>
        <end position="129"/>
    </location>
</feature>
<dbReference type="GO" id="GO:0008273">
    <property type="term" value="F:calcium, potassium:sodium antiporter activity"/>
    <property type="evidence" value="ECO:0007669"/>
    <property type="project" value="TreeGrafter"/>
</dbReference>
<dbReference type="GO" id="GO:0006874">
    <property type="term" value="P:intracellular calcium ion homeostasis"/>
    <property type="evidence" value="ECO:0007669"/>
    <property type="project" value="TreeGrafter"/>
</dbReference>
<dbReference type="InterPro" id="IPR044880">
    <property type="entry name" value="NCX_ion-bd_dom_sf"/>
</dbReference>
<feature type="transmembrane region" description="Helical" evidence="8">
    <location>
        <begin position="165"/>
        <end position="181"/>
    </location>
</feature>
<dbReference type="Gene3D" id="1.20.1420.30">
    <property type="entry name" value="NCX, central ion-binding region"/>
    <property type="match status" value="2"/>
</dbReference>
<evidence type="ECO:0000256" key="6">
    <source>
        <dbReference type="ARBA" id="ARBA00022989"/>
    </source>
</evidence>
<reference evidence="12" key="2">
    <citation type="submission" date="2018-11" db="EMBL/GenBank/DDBJ databases">
        <title>Trombidioid mite genomics.</title>
        <authorList>
            <person name="Dong X."/>
        </authorList>
    </citation>
    <scope>NUCLEOTIDE SEQUENCE</scope>
    <source>
        <strain evidence="12">UoL-WK</strain>
    </source>
</reference>
<name>A0A3S3QEU9_9ACAR</name>
<feature type="transmembrane region" description="Helical" evidence="8">
    <location>
        <begin position="287"/>
        <end position="309"/>
    </location>
</feature>
<dbReference type="InterPro" id="IPR004481">
    <property type="entry name" value="K/Na/Ca-exchanger"/>
</dbReference>
<comment type="subcellular location">
    <subcellularLocation>
        <location evidence="1">Membrane</location>
        <topology evidence="1">Multi-pass membrane protein</topology>
    </subcellularLocation>
</comment>
<reference evidence="12 13" key="1">
    <citation type="journal article" date="2018" name="Gigascience">
        <title>Genomes of trombidid mites reveal novel predicted allergens and laterally-transferred genes associated with secondary metabolism.</title>
        <authorList>
            <person name="Dong X."/>
            <person name="Chaisiri K."/>
            <person name="Xia D."/>
            <person name="Armstrong S.D."/>
            <person name="Fang Y."/>
            <person name="Donnelly M.J."/>
            <person name="Kadowaki T."/>
            <person name="McGarry J.W."/>
            <person name="Darby A.C."/>
            <person name="Makepeace B.L."/>
        </authorList>
    </citation>
    <scope>NUCLEOTIDE SEQUENCE [LARGE SCALE GENOMIC DNA]</scope>
    <source>
        <strain evidence="12">UoL-WK</strain>
    </source>
</reference>
<evidence type="ECO:0000256" key="8">
    <source>
        <dbReference type="SAM" id="Phobius"/>
    </source>
</evidence>
<dbReference type="Pfam" id="PF01699">
    <property type="entry name" value="Na_Ca_ex"/>
    <property type="match status" value="2"/>
</dbReference>
<evidence type="ECO:0000256" key="7">
    <source>
        <dbReference type="ARBA" id="ARBA00023136"/>
    </source>
</evidence>
<dbReference type="GO" id="GO:0005886">
    <property type="term" value="C:plasma membrane"/>
    <property type="evidence" value="ECO:0007669"/>
    <property type="project" value="TreeGrafter"/>
</dbReference>